<feature type="transmembrane region" description="Helical" evidence="7">
    <location>
        <begin position="246"/>
        <end position="266"/>
    </location>
</feature>
<evidence type="ECO:0000256" key="5">
    <source>
        <dbReference type="ARBA" id="ARBA00022989"/>
    </source>
</evidence>
<keyword evidence="4 7" id="KW-0812">Transmembrane</keyword>
<keyword evidence="10" id="KW-1185">Reference proteome</keyword>
<keyword evidence="2" id="KW-0813">Transport</keyword>
<feature type="transmembrane region" description="Helical" evidence="7">
    <location>
        <begin position="97"/>
        <end position="119"/>
    </location>
</feature>
<proteinExistence type="predicted"/>
<dbReference type="InterPro" id="IPR036259">
    <property type="entry name" value="MFS_trans_sf"/>
</dbReference>
<accession>A0A2K9LI43</accession>
<feature type="transmembrane region" description="Helical" evidence="7">
    <location>
        <begin position="12"/>
        <end position="31"/>
    </location>
</feature>
<organism evidence="9 10">
    <name type="scientific">Ketobacter alkanivorans</name>
    <dbReference type="NCBI Taxonomy" id="1917421"/>
    <lineage>
        <taxon>Bacteria</taxon>
        <taxon>Pseudomonadati</taxon>
        <taxon>Pseudomonadota</taxon>
        <taxon>Gammaproteobacteria</taxon>
        <taxon>Pseudomonadales</taxon>
        <taxon>Ketobacteraceae</taxon>
        <taxon>Ketobacter</taxon>
    </lineage>
</organism>
<sequence>MNSFEIRATWSLASLFAMRMLGLFMILPVFALYGESLVGATPGLIGLAIGAYGLTQAMLQVPFGLLSDRIGRKPVIVMGLLVFLVGSLVAAEADSIYGVIAGRALQGAGAIASAIMALLTDLTRDDQRAKAMAMVGASIGMSFALALVVGPVLSGWFQLEGLFIFTAVLAGLGIALTLWVVPSPDMRRVYRDTRPVMAQFSDVLKDADLLRLDLGVFVLHMMLTASFVVLPGWLLNNAAIAKEQHWVVYLPILFLSFVLMLPMMIVAEKARKIKQVFLVAIVLLVLSLFSLSQWHDSVWSIAAGLFVFFWGFNLLEALLPSLVSKLAAPGFKGTSMGVYSSCQFLGAFVGGAGGGWLMGHYGDGAVYLMASGMAAVWLLFALGMKQPPYLQSVTLPLSGEGDLDSGVWASRLMTVVGVEEAVVIEEDRAAYLKVDNARLDREQLMRLSQPTLQSQAEPA</sequence>
<dbReference type="InterPro" id="IPR020846">
    <property type="entry name" value="MFS_dom"/>
</dbReference>
<feature type="transmembrane region" description="Helical" evidence="7">
    <location>
        <begin position="273"/>
        <end position="291"/>
    </location>
</feature>
<evidence type="ECO:0000256" key="1">
    <source>
        <dbReference type="ARBA" id="ARBA00004651"/>
    </source>
</evidence>
<evidence type="ECO:0000256" key="7">
    <source>
        <dbReference type="SAM" id="Phobius"/>
    </source>
</evidence>
<dbReference type="AlphaFoldDB" id="A0A2K9LI43"/>
<name>A0A2K9LI43_9GAMM</name>
<evidence type="ECO:0000313" key="10">
    <source>
        <dbReference type="Proteomes" id="UP000235116"/>
    </source>
</evidence>
<keyword evidence="3" id="KW-1003">Cell membrane</keyword>
<evidence type="ECO:0000256" key="2">
    <source>
        <dbReference type="ARBA" id="ARBA00022448"/>
    </source>
</evidence>
<dbReference type="InterPro" id="IPR011701">
    <property type="entry name" value="MFS"/>
</dbReference>
<dbReference type="SUPFAM" id="SSF103473">
    <property type="entry name" value="MFS general substrate transporter"/>
    <property type="match status" value="1"/>
</dbReference>
<protein>
    <submittedName>
        <fullName evidence="9">MFS transporter</fullName>
    </submittedName>
</protein>
<feature type="transmembrane region" description="Helical" evidence="7">
    <location>
        <begin position="214"/>
        <end position="234"/>
    </location>
</feature>
<feature type="transmembrane region" description="Helical" evidence="7">
    <location>
        <begin position="75"/>
        <end position="91"/>
    </location>
</feature>
<feature type="transmembrane region" description="Helical" evidence="7">
    <location>
        <begin position="336"/>
        <end position="358"/>
    </location>
</feature>
<dbReference type="InterPro" id="IPR050171">
    <property type="entry name" value="MFS_Transporters"/>
</dbReference>
<dbReference type="Proteomes" id="UP000235116">
    <property type="component" value="Chromosome"/>
</dbReference>
<feature type="transmembrane region" description="Helical" evidence="7">
    <location>
        <begin position="131"/>
        <end position="156"/>
    </location>
</feature>
<feature type="transmembrane region" description="Helical" evidence="7">
    <location>
        <begin position="162"/>
        <end position="181"/>
    </location>
</feature>
<dbReference type="OrthoDB" id="9764259at2"/>
<dbReference type="PROSITE" id="PS50850">
    <property type="entry name" value="MFS"/>
    <property type="match status" value="1"/>
</dbReference>
<evidence type="ECO:0000259" key="8">
    <source>
        <dbReference type="PROSITE" id="PS50850"/>
    </source>
</evidence>
<dbReference type="PANTHER" id="PTHR23517">
    <property type="entry name" value="RESISTANCE PROTEIN MDTM, PUTATIVE-RELATED-RELATED"/>
    <property type="match status" value="1"/>
</dbReference>
<dbReference type="GO" id="GO:0005886">
    <property type="term" value="C:plasma membrane"/>
    <property type="evidence" value="ECO:0007669"/>
    <property type="project" value="UniProtKB-SubCell"/>
</dbReference>
<feature type="domain" description="Major facilitator superfamily (MFS) profile" evidence="8">
    <location>
        <begin position="1"/>
        <end position="389"/>
    </location>
</feature>
<evidence type="ECO:0000256" key="4">
    <source>
        <dbReference type="ARBA" id="ARBA00022692"/>
    </source>
</evidence>
<dbReference type="KEGG" id="kak:Kalk_06195"/>
<keyword evidence="5 7" id="KW-1133">Transmembrane helix</keyword>
<dbReference type="CDD" id="cd17472">
    <property type="entry name" value="MFS_YajR_like"/>
    <property type="match status" value="1"/>
</dbReference>
<evidence type="ECO:0000256" key="6">
    <source>
        <dbReference type="ARBA" id="ARBA00023136"/>
    </source>
</evidence>
<dbReference type="RefSeq" id="WP_101893373.1">
    <property type="nucleotide sequence ID" value="NZ_CP022684.1"/>
</dbReference>
<evidence type="ECO:0000313" key="9">
    <source>
        <dbReference type="EMBL" id="AUM12036.1"/>
    </source>
</evidence>
<comment type="subcellular location">
    <subcellularLocation>
        <location evidence="1">Cell membrane</location>
        <topology evidence="1">Multi-pass membrane protein</topology>
    </subcellularLocation>
</comment>
<reference evidence="10" key="1">
    <citation type="submission" date="2017-08" db="EMBL/GenBank/DDBJ databases">
        <title>Direct submision.</title>
        <authorList>
            <person name="Kim S.-J."/>
            <person name="Rhee S.-K."/>
        </authorList>
    </citation>
    <scope>NUCLEOTIDE SEQUENCE [LARGE SCALE GENOMIC DNA]</scope>
    <source>
        <strain evidence="10">GI5</strain>
    </source>
</reference>
<feature type="transmembrane region" description="Helical" evidence="7">
    <location>
        <begin position="297"/>
        <end position="315"/>
    </location>
</feature>
<dbReference type="PANTHER" id="PTHR23517:SF2">
    <property type="entry name" value="MULTIDRUG RESISTANCE PROTEIN MDTH"/>
    <property type="match status" value="1"/>
</dbReference>
<gene>
    <name evidence="9" type="ORF">Kalk_06195</name>
</gene>
<dbReference type="Pfam" id="PF07690">
    <property type="entry name" value="MFS_1"/>
    <property type="match status" value="1"/>
</dbReference>
<evidence type="ECO:0000256" key="3">
    <source>
        <dbReference type="ARBA" id="ARBA00022475"/>
    </source>
</evidence>
<dbReference type="GO" id="GO:0022857">
    <property type="term" value="F:transmembrane transporter activity"/>
    <property type="evidence" value="ECO:0007669"/>
    <property type="project" value="InterPro"/>
</dbReference>
<dbReference type="Gene3D" id="1.20.1250.20">
    <property type="entry name" value="MFS general substrate transporter like domains"/>
    <property type="match status" value="1"/>
</dbReference>
<keyword evidence="6 7" id="KW-0472">Membrane</keyword>
<dbReference type="EMBL" id="CP022684">
    <property type="protein sequence ID" value="AUM12036.1"/>
    <property type="molecule type" value="Genomic_DNA"/>
</dbReference>
<feature type="transmembrane region" description="Helical" evidence="7">
    <location>
        <begin position="364"/>
        <end position="382"/>
    </location>
</feature>
<dbReference type="Gene3D" id="3.30.70.100">
    <property type="match status" value="1"/>
</dbReference>